<dbReference type="Gene3D" id="1.10.357.10">
    <property type="entry name" value="Tetracycline Repressor, domain 2"/>
    <property type="match status" value="1"/>
</dbReference>
<accession>A0ABN2KG93</accession>
<gene>
    <name evidence="1" type="ORF">GCM10009810_13410</name>
</gene>
<proteinExistence type="predicted"/>
<name>A0ABN2KG93_9MICO</name>
<dbReference type="EMBL" id="BAAAPN010000034">
    <property type="protein sequence ID" value="GAA1754934.1"/>
    <property type="molecule type" value="Genomic_DNA"/>
</dbReference>
<dbReference type="RefSeq" id="WP_344063900.1">
    <property type="nucleotide sequence ID" value="NZ_BAAAPN010000034.1"/>
</dbReference>
<reference evidence="1 2" key="1">
    <citation type="journal article" date="2019" name="Int. J. Syst. Evol. Microbiol.">
        <title>The Global Catalogue of Microorganisms (GCM) 10K type strain sequencing project: providing services to taxonomists for standard genome sequencing and annotation.</title>
        <authorList>
            <consortium name="The Broad Institute Genomics Platform"/>
            <consortium name="The Broad Institute Genome Sequencing Center for Infectious Disease"/>
            <person name="Wu L."/>
            <person name="Ma J."/>
        </authorList>
    </citation>
    <scope>NUCLEOTIDE SEQUENCE [LARGE SCALE GENOMIC DNA]</scope>
    <source>
        <strain evidence="1 2">JCM 15591</strain>
    </source>
</reference>
<evidence type="ECO:0000313" key="1">
    <source>
        <dbReference type="EMBL" id="GAA1754934.1"/>
    </source>
</evidence>
<organism evidence="1 2">
    <name type="scientific">Nostocoides vanveenii</name>
    <dbReference type="NCBI Taxonomy" id="330835"/>
    <lineage>
        <taxon>Bacteria</taxon>
        <taxon>Bacillati</taxon>
        <taxon>Actinomycetota</taxon>
        <taxon>Actinomycetes</taxon>
        <taxon>Micrococcales</taxon>
        <taxon>Intrasporangiaceae</taxon>
        <taxon>Nostocoides</taxon>
    </lineage>
</organism>
<dbReference type="Proteomes" id="UP001501475">
    <property type="component" value="Unassembled WGS sequence"/>
</dbReference>
<protein>
    <submittedName>
        <fullName evidence="1">Uncharacterized protein</fullName>
    </submittedName>
</protein>
<comment type="caution">
    <text evidence="1">The sequence shown here is derived from an EMBL/GenBank/DDBJ whole genome shotgun (WGS) entry which is preliminary data.</text>
</comment>
<dbReference type="InterPro" id="IPR036271">
    <property type="entry name" value="Tet_transcr_reg_TetR-rel_C_sf"/>
</dbReference>
<dbReference type="SUPFAM" id="SSF48498">
    <property type="entry name" value="Tetracyclin repressor-like, C-terminal domain"/>
    <property type="match status" value="1"/>
</dbReference>
<keyword evidence="2" id="KW-1185">Reference proteome</keyword>
<evidence type="ECO:0000313" key="2">
    <source>
        <dbReference type="Proteomes" id="UP001501475"/>
    </source>
</evidence>
<sequence length="100" mass="10294">MDGCLAAPEIAHDGRAGDRGDQGIEQIHDLRGEEDARRGLPQDVCRCALIGGASPTLPADRYPYLTAIVGAMTTGGGDERFAFGVEVFIAGLAAPAGQAP</sequence>